<dbReference type="PANTHER" id="PTHR42923">
    <property type="entry name" value="PROTOPORPHYRINOGEN OXIDASE"/>
    <property type="match status" value="1"/>
</dbReference>
<protein>
    <recommendedName>
        <fullName evidence="1">Amine oxidase domain-containing protein</fullName>
    </recommendedName>
</protein>
<dbReference type="SUPFAM" id="SSF51905">
    <property type="entry name" value="FAD/NAD(P)-binding domain"/>
    <property type="match status" value="1"/>
</dbReference>
<name>A0ABQ1J4R6_9PROT</name>
<dbReference type="InterPro" id="IPR002937">
    <property type="entry name" value="Amino_oxidase"/>
</dbReference>
<gene>
    <name evidence="2" type="ORF">GCM10011503_03860</name>
</gene>
<keyword evidence="3" id="KW-1185">Reference proteome</keyword>
<accession>A0ABQ1J4R6</accession>
<sequence length="422" mass="47447">MDDVNRPKTIGIIGGGPAGLSIAKLLNDTGTYKPVVFEALGEVGGKSYSYRHGSNIVEMGTCYATFSHKITNRWMKSMRMPMGFLGEQRFDGADFMDFVKSGYGPSLPKQVMTYWTAKRRLEKALARTRPEQSALDEAALPIQTWLKERNLGKIEKFMLRSTTNIAYGFIDETPTVQALRWNDMKLIITGILKQLKMPLEGWTEFWRRVSLEFDIRLNQRIAHVDRTANGVTLTTANGLTETFDEIVCAIPLDEFAKITEPTEDEKYVASSVIWNGYTTTLVAVDNWFNDVHVEAYLDSVLPGAARGQLLSARYEGGGDDFGGDLYLTGQLSGDYTGPELQELLRTDITKYGGTVKNIILQKLWKYNAQYKPEAIRDGLMTRLETMQGAQRTWYTGAIYSHEAVSHIVNFNAELVRKMHSPG</sequence>
<dbReference type="Gene3D" id="1.10.405.20">
    <property type="match status" value="1"/>
</dbReference>
<dbReference type="Gene3D" id="3.30.70.1990">
    <property type="match status" value="1"/>
</dbReference>
<evidence type="ECO:0000259" key="1">
    <source>
        <dbReference type="Pfam" id="PF01593"/>
    </source>
</evidence>
<evidence type="ECO:0000313" key="3">
    <source>
        <dbReference type="Proteomes" id="UP000628854"/>
    </source>
</evidence>
<reference evidence="3" key="1">
    <citation type="journal article" date="2019" name="Int. J. Syst. Evol. Microbiol.">
        <title>The Global Catalogue of Microorganisms (GCM) 10K type strain sequencing project: providing services to taxonomists for standard genome sequencing and annotation.</title>
        <authorList>
            <consortium name="The Broad Institute Genomics Platform"/>
            <consortium name="The Broad Institute Genome Sequencing Center for Infectious Disease"/>
            <person name="Wu L."/>
            <person name="Ma J."/>
        </authorList>
    </citation>
    <scope>NUCLEOTIDE SEQUENCE [LARGE SCALE GENOMIC DNA]</scope>
    <source>
        <strain evidence="3">CGMCC 1.15928</strain>
    </source>
</reference>
<dbReference type="Proteomes" id="UP000628854">
    <property type="component" value="Unassembled WGS sequence"/>
</dbReference>
<feature type="domain" description="Amine oxidase" evidence="1">
    <location>
        <begin position="18"/>
        <end position="267"/>
    </location>
</feature>
<organism evidence="2 3">
    <name type="scientific">Henriciella pelagia</name>
    <dbReference type="NCBI Taxonomy" id="1977912"/>
    <lineage>
        <taxon>Bacteria</taxon>
        <taxon>Pseudomonadati</taxon>
        <taxon>Pseudomonadota</taxon>
        <taxon>Alphaproteobacteria</taxon>
        <taxon>Hyphomonadales</taxon>
        <taxon>Hyphomonadaceae</taxon>
        <taxon>Henriciella</taxon>
    </lineage>
</organism>
<dbReference type="PRINTS" id="PR00419">
    <property type="entry name" value="ADXRDTASE"/>
</dbReference>
<evidence type="ECO:0000313" key="2">
    <source>
        <dbReference type="EMBL" id="GGB58686.1"/>
    </source>
</evidence>
<dbReference type="EMBL" id="BMKF01000001">
    <property type="protein sequence ID" value="GGB58686.1"/>
    <property type="molecule type" value="Genomic_DNA"/>
</dbReference>
<dbReference type="InterPro" id="IPR036188">
    <property type="entry name" value="FAD/NAD-bd_sf"/>
</dbReference>
<dbReference type="InterPro" id="IPR050464">
    <property type="entry name" value="Zeta_carotene_desat/Oxidored"/>
</dbReference>
<proteinExistence type="predicted"/>
<dbReference type="Gene3D" id="3.50.50.60">
    <property type="entry name" value="FAD/NAD(P)-binding domain"/>
    <property type="match status" value="1"/>
</dbReference>
<dbReference type="Pfam" id="PF01593">
    <property type="entry name" value="Amino_oxidase"/>
    <property type="match status" value="1"/>
</dbReference>
<comment type="caution">
    <text evidence="2">The sequence shown here is derived from an EMBL/GenBank/DDBJ whole genome shotgun (WGS) entry which is preliminary data.</text>
</comment>